<organism evidence="8 9">
    <name type="scientific">Morella rubra</name>
    <name type="common">Chinese bayberry</name>
    <dbReference type="NCBI Taxonomy" id="262757"/>
    <lineage>
        <taxon>Eukaryota</taxon>
        <taxon>Viridiplantae</taxon>
        <taxon>Streptophyta</taxon>
        <taxon>Embryophyta</taxon>
        <taxon>Tracheophyta</taxon>
        <taxon>Spermatophyta</taxon>
        <taxon>Magnoliopsida</taxon>
        <taxon>eudicotyledons</taxon>
        <taxon>Gunneridae</taxon>
        <taxon>Pentapetalae</taxon>
        <taxon>rosids</taxon>
        <taxon>fabids</taxon>
        <taxon>Fagales</taxon>
        <taxon>Myricaceae</taxon>
        <taxon>Morella</taxon>
    </lineage>
</organism>
<feature type="compositionally biased region" description="Basic residues" evidence="6">
    <location>
        <begin position="43"/>
        <end position="52"/>
    </location>
</feature>
<dbReference type="InterPro" id="IPR005333">
    <property type="entry name" value="Transcription_factor_TCP"/>
</dbReference>
<dbReference type="SMR" id="A0A6A1WMN0"/>
<evidence type="ECO:0000256" key="3">
    <source>
        <dbReference type="ARBA" id="ARBA00023125"/>
    </source>
</evidence>
<comment type="subcellular location">
    <subcellularLocation>
        <location evidence="1">Nucleus</location>
    </subcellularLocation>
</comment>
<sequence length="196" mass="21486">MESEKKSLQMTLSSSSIKLPKQYNSKSTPSSSKAKLLPSRATKDRHSKVNGRDRRIRLPAVCAARIFQLTGELGHKTDGQTIEWLLRQAESSIIAATGNGVFASSSADGSSADGVVPVSSCPPWTRPDSPGKAETVHERKDMVRKCGISRPDQLVLPPLEFDLLENFNLEFSANEIAMLQSVTEIEEEATEDQKDE</sequence>
<evidence type="ECO:0000256" key="6">
    <source>
        <dbReference type="SAM" id="MobiDB-lite"/>
    </source>
</evidence>
<keyword evidence="4" id="KW-0804">Transcription</keyword>
<dbReference type="AlphaFoldDB" id="A0A6A1WMN0"/>
<evidence type="ECO:0000256" key="2">
    <source>
        <dbReference type="ARBA" id="ARBA00023015"/>
    </source>
</evidence>
<feature type="compositionally biased region" description="Polar residues" evidence="6">
    <location>
        <begin position="8"/>
        <end position="33"/>
    </location>
</feature>
<dbReference type="EMBL" id="RXIC02000019">
    <property type="protein sequence ID" value="KAB1226491.1"/>
    <property type="molecule type" value="Genomic_DNA"/>
</dbReference>
<evidence type="ECO:0000256" key="5">
    <source>
        <dbReference type="ARBA" id="ARBA00023242"/>
    </source>
</evidence>
<keyword evidence="3" id="KW-0238">DNA-binding</keyword>
<evidence type="ECO:0000259" key="7">
    <source>
        <dbReference type="PROSITE" id="PS51369"/>
    </source>
</evidence>
<evidence type="ECO:0000313" key="9">
    <source>
        <dbReference type="Proteomes" id="UP000516437"/>
    </source>
</evidence>
<accession>A0A6A1WMN0</accession>
<keyword evidence="9" id="KW-1185">Reference proteome</keyword>
<dbReference type="PANTHER" id="PTHR31072:SF170">
    <property type="entry name" value="TRANSCRIPTION FACTOR TCP15-RELATED"/>
    <property type="match status" value="1"/>
</dbReference>
<dbReference type="GO" id="GO:0003700">
    <property type="term" value="F:DNA-binding transcription factor activity"/>
    <property type="evidence" value="ECO:0007669"/>
    <property type="project" value="InterPro"/>
</dbReference>
<proteinExistence type="predicted"/>
<dbReference type="GO" id="GO:0005634">
    <property type="term" value="C:nucleus"/>
    <property type="evidence" value="ECO:0007669"/>
    <property type="project" value="UniProtKB-SubCell"/>
</dbReference>
<comment type="caution">
    <text evidence="8">The sequence shown here is derived from an EMBL/GenBank/DDBJ whole genome shotgun (WGS) entry which is preliminary data.</text>
</comment>
<reference evidence="8 9" key="1">
    <citation type="journal article" date="2019" name="Plant Biotechnol. J.">
        <title>The red bayberry genome and genetic basis of sex determination.</title>
        <authorList>
            <person name="Jia H.M."/>
            <person name="Jia H.J."/>
            <person name="Cai Q.L."/>
            <person name="Wang Y."/>
            <person name="Zhao H.B."/>
            <person name="Yang W.F."/>
            <person name="Wang G.Y."/>
            <person name="Li Y.H."/>
            <person name="Zhan D.L."/>
            <person name="Shen Y.T."/>
            <person name="Niu Q.F."/>
            <person name="Chang L."/>
            <person name="Qiu J."/>
            <person name="Zhao L."/>
            <person name="Xie H.B."/>
            <person name="Fu W.Y."/>
            <person name="Jin J."/>
            <person name="Li X.W."/>
            <person name="Jiao Y."/>
            <person name="Zhou C.C."/>
            <person name="Tu T."/>
            <person name="Chai C.Y."/>
            <person name="Gao J.L."/>
            <person name="Fan L.J."/>
            <person name="van de Weg E."/>
            <person name="Wang J.Y."/>
            <person name="Gao Z.S."/>
        </authorList>
    </citation>
    <scope>NUCLEOTIDE SEQUENCE [LARGE SCALE GENOMIC DNA]</scope>
    <source>
        <tissue evidence="8">Leaves</tissue>
    </source>
</reference>
<dbReference type="Proteomes" id="UP000516437">
    <property type="component" value="Chromosome 1"/>
</dbReference>
<evidence type="ECO:0000256" key="1">
    <source>
        <dbReference type="ARBA" id="ARBA00004123"/>
    </source>
</evidence>
<evidence type="ECO:0000256" key="4">
    <source>
        <dbReference type="ARBA" id="ARBA00023163"/>
    </source>
</evidence>
<feature type="domain" description="TCP" evidence="7">
    <location>
        <begin position="42"/>
        <end position="96"/>
    </location>
</feature>
<dbReference type="Pfam" id="PF03634">
    <property type="entry name" value="TCP"/>
    <property type="match status" value="1"/>
</dbReference>
<dbReference type="PROSITE" id="PS51369">
    <property type="entry name" value="TCP"/>
    <property type="match status" value="1"/>
</dbReference>
<dbReference type="InterPro" id="IPR017887">
    <property type="entry name" value="TF_TCP_subgr"/>
</dbReference>
<keyword evidence="5" id="KW-0539">Nucleus</keyword>
<dbReference type="OrthoDB" id="1911901at2759"/>
<dbReference type="GO" id="GO:0043565">
    <property type="term" value="F:sequence-specific DNA binding"/>
    <property type="evidence" value="ECO:0007669"/>
    <property type="project" value="TreeGrafter"/>
</dbReference>
<keyword evidence="2" id="KW-0805">Transcription regulation</keyword>
<dbReference type="PANTHER" id="PTHR31072">
    <property type="entry name" value="TRANSCRIPTION FACTOR TCP4-RELATED"/>
    <property type="match status" value="1"/>
</dbReference>
<feature type="region of interest" description="Disordered" evidence="6">
    <location>
        <begin position="1"/>
        <end position="52"/>
    </location>
</feature>
<gene>
    <name evidence="8" type="ORF">CJ030_MR1G014073</name>
</gene>
<evidence type="ECO:0000313" key="8">
    <source>
        <dbReference type="EMBL" id="KAB1226491.1"/>
    </source>
</evidence>
<name>A0A6A1WMN0_9ROSI</name>
<protein>
    <submittedName>
        <fullName evidence="8">Transcription factor PCF1</fullName>
    </submittedName>
</protein>